<keyword evidence="2 6" id="KW-0812">Transmembrane</keyword>
<keyword evidence="7" id="KW-0732">Signal</keyword>
<feature type="transmembrane region" description="Helical" evidence="6">
    <location>
        <begin position="366"/>
        <end position="388"/>
    </location>
</feature>
<accession>A0A9Q0BC55</accession>
<keyword evidence="9" id="KW-1185">Reference proteome</keyword>
<dbReference type="EMBL" id="JAGIXG020000060">
    <property type="protein sequence ID" value="KAI6778744.1"/>
    <property type="molecule type" value="Genomic_DNA"/>
</dbReference>
<protein>
    <submittedName>
        <fullName evidence="8">Uncharacterized protein</fullName>
    </submittedName>
</protein>
<feature type="region of interest" description="Disordered" evidence="5">
    <location>
        <begin position="397"/>
        <end position="472"/>
    </location>
</feature>
<dbReference type="GO" id="GO:0071944">
    <property type="term" value="C:cell periphery"/>
    <property type="evidence" value="ECO:0007669"/>
    <property type="project" value="UniProtKB-ARBA"/>
</dbReference>
<evidence type="ECO:0000256" key="5">
    <source>
        <dbReference type="SAM" id="MobiDB-lite"/>
    </source>
</evidence>
<evidence type="ECO:0000313" key="9">
    <source>
        <dbReference type="Proteomes" id="UP001055219"/>
    </source>
</evidence>
<reference evidence="8" key="1">
    <citation type="journal article" date="2021" name="J Fungi (Basel)">
        <title>Genomic and Metabolomic Analyses of the Marine Fungus Emericellopsis cladophorae: Insights into Saltwater Adaptability Mechanisms and Its Biosynthetic Potential.</title>
        <authorList>
            <person name="Goncalves M.F.M."/>
            <person name="Hilario S."/>
            <person name="Van de Peer Y."/>
            <person name="Esteves A.C."/>
            <person name="Alves A."/>
        </authorList>
    </citation>
    <scope>NUCLEOTIDE SEQUENCE</scope>
    <source>
        <strain evidence="8">MUM 19.33</strain>
    </source>
</reference>
<evidence type="ECO:0000256" key="6">
    <source>
        <dbReference type="SAM" id="Phobius"/>
    </source>
</evidence>
<gene>
    <name evidence="8" type="ORF">J7T54_005847</name>
</gene>
<proteinExistence type="predicted"/>
<dbReference type="RefSeq" id="XP_051359600.1">
    <property type="nucleotide sequence ID" value="XM_051509375.1"/>
</dbReference>
<feature type="region of interest" description="Disordered" evidence="5">
    <location>
        <begin position="321"/>
        <end position="360"/>
    </location>
</feature>
<dbReference type="SUPFAM" id="SSF52058">
    <property type="entry name" value="L domain-like"/>
    <property type="match status" value="1"/>
</dbReference>
<dbReference type="InterPro" id="IPR051694">
    <property type="entry name" value="Immunoregulatory_rcpt-like"/>
</dbReference>
<dbReference type="OrthoDB" id="536881at2759"/>
<feature type="compositionally biased region" description="Basic and acidic residues" evidence="5">
    <location>
        <begin position="460"/>
        <end position="472"/>
    </location>
</feature>
<dbReference type="AlphaFoldDB" id="A0A9Q0BC55"/>
<evidence type="ECO:0000256" key="7">
    <source>
        <dbReference type="SAM" id="SignalP"/>
    </source>
</evidence>
<dbReference type="Proteomes" id="UP001055219">
    <property type="component" value="Unassembled WGS sequence"/>
</dbReference>
<comment type="subcellular location">
    <subcellularLocation>
        <location evidence="1">Membrane</location>
        <topology evidence="1">Single-pass membrane protein</topology>
    </subcellularLocation>
</comment>
<comment type="caution">
    <text evidence="8">The sequence shown here is derived from an EMBL/GenBank/DDBJ whole genome shotgun (WGS) entry which is preliminary data.</text>
</comment>
<reference evidence="8" key="2">
    <citation type="submission" date="2022-07" db="EMBL/GenBank/DDBJ databases">
        <authorList>
            <person name="Goncalves M.F.M."/>
            <person name="Hilario S."/>
            <person name="Van De Peer Y."/>
            <person name="Esteves A.C."/>
            <person name="Alves A."/>
        </authorList>
    </citation>
    <scope>NUCLEOTIDE SEQUENCE</scope>
    <source>
        <strain evidence="8">MUM 19.33</strain>
    </source>
</reference>
<keyword evidence="4 6" id="KW-0472">Membrane</keyword>
<evidence type="ECO:0000256" key="2">
    <source>
        <dbReference type="ARBA" id="ARBA00022692"/>
    </source>
</evidence>
<keyword evidence="3 6" id="KW-1133">Transmembrane helix</keyword>
<dbReference type="GO" id="GO:0016020">
    <property type="term" value="C:membrane"/>
    <property type="evidence" value="ECO:0007669"/>
    <property type="project" value="UniProtKB-SubCell"/>
</dbReference>
<dbReference type="GeneID" id="75832330"/>
<name>A0A9Q0BC55_9HYPO</name>
<dbReference type="PANTHER" id="PTHR15549">
    <property type="entry name" value="PAIRED IMMUNOGLOBULIN-LIKE TYPE 2 RECEPTOR"/>
    <property type="match status" value="1"/>
</dbReference>
<sequence length="472" mass="49742">MLRSMIPGLRTAALFLICQQTSLGLGLLSGRQLSSLCSWTDGTLNITTSSALEDVSSCTKFNGSLRIMVDQATIDLGSIEEITDLLYIQPLRSQVEVTASKLQTVSSVYFLGSPDVIANVRLDMPQLSGQLYWLGVEVNLQVDSDLEVNLVSVDDASIPSVNLSGLTAVDHTLWISRTPRLTDFVAPDLAAFTVEGESSRYPVIHIYENLVLYNVSFPSLQTVPGRITLEDNPSLSAVEIPGLEEAGWFELENNESLEDFTAPALTRVDGITMKGQFSSVKFPSLTDVGSNFIVKGSADLDCSWLDENIKPIVQGTYECAAADSGSGSPSSGGSSVSPNQDSPSETPQSGSSTGGSSSGLSTGAKAGIGAGVGAGALAIVVLLGWFFWRRKWEARRENGISGGGGSGDVGTPELDGGHGVGDKGSGGNREKGLGSAELESPRSQLAELDGPQGQTVSELPAHDRSRVYTELE</sequence>
<feature type="compositionally biased region" description="Gly residues" evidence="5">
    <location>
        <begin position="417"/>
        <end position="427"/>
    </location>
</feature>
<feature type="signal peptide" evidence="7">
    <location>
        <begin position="1"/>
        <end position="24"/>
    </location>
</feature>
<feature type="chain" id="PRO_5040297165" evidence="7">
    <location>
        <begin position="25"/>
        <end position="472"/>
    </location>
</feature>
<organism evidence="8 9">
    <name type="scientific">Emericellopsis cladophorae</name>
    <dbReference type="NCBI Taxonomy" id="2686198"/>
    <lineage>
        <taxon>Eukaryota</taxon>
        <taxon>Fungi</taxon>
        <taxon>Dikarya</taxon>
        <taxon>Ascomycota</taxon>
        <taxon>Pezizomycotina</taxon>
        <taxon>Sordariomycetes</taxon>
        <taxon>Hypocreomycetidae</taxon>
        <taxon>Hypocreales</taxon>
        <taxon>Bionectriaceae</taxon>
        <taxon>Emericellopsis</taxon>
    </lineage>
</organism>
<feature type="compositionally biased region" description="Low complexity" evidence="5">
    <location>
        <begin position="324"/>
        <end position="351"/>
    </location>
</feature>
<evidence type="ECO:0000256" key="3">
    <source>
        <dbReference type="ARBA" id="ARBA00022989"/>
    </source>
</evidence>
<evidence type="ECO:0000313" key="8">
    <source>
        <dbReference type="EMBL" id="KAI6778744.1"/>
    </source>
</evidence>
<dbReference type="PANTHER" id="PTHR15549:SF30">
    <property type="entry name" value="MID2 DOMAIN-CONTAINING PROTEIN"/>
    <property type="match status" value="1"/>
</dbReference>
<evidence type="ECO:0000256" key="4">
    <source>
        <dbReference type="ARBA" id="ARBA00023136"/>
    </source>
</evidence>
<evidence type="ECO:0000256" key="1">
    <source>
        <dbReference type="ARBA" id="ARBA00004167"/>
    </source>
</evidence>